<dbReference type="AlphaFoldDB" id="A0A1F5AEH3"/>
<dbReference type="InterPro" id="IPR051257">
    <property type="entry name" value="Diverse_CBS-Domain"/>
</dbReference>
<dbReference type="SUPFAM" id="SSF54631">
    <property type="entry name" value="CBS-domain pair"/>
    <property type="match status" value="1"/>
</dbReference>
<evidence type="ECO:0000313" key="5">
    <source>
        <dbReference type="Proteomes" id="UP000177701"/>
    </source>
</evidence>
<comment type="caution">
    <text evidence="4">The sequence shown here is derived from an EMBL/GenBank/DDBJ whole genome shotgun (WGS) entry which is preliminary data.</text>
</comment>
<dbReference type="PANTHER" id="PTHR43080:SF2">
    <property type="entry name" value="CBS DOMAIN-CONTAINING PROTEIN"/>
    <property type="match status" value="1"/>
</dbReference>
<dbReference type="PROSITE" id="PS51371">
    <property type="entry name" value="CBS"/>
    <property type="match status" value="2"/>
</dbReference>
<proteinExistence type="predicted"/>
<dbReference type="Proteomes" id="UP000177701">
    <property type="component" value="Unassembled WGS sequence"/>
</dbReference>
<name>A0A1F5AEH3_9BACT</name>
<evidence type="ECO:0000256" key="1">
    <source>
        <dbReference type="ARBA" id="ARBA00023122"/>
    </source>
</evidence>
<sequence>MKIKEVMITDLTSVSDDTPIKEAVKIMSRQRIVGLPVVDNEQNVIGIITKSDAAKAFLPEYYKELQNSSFIPDFDQFSKQAKKIAHLPVRDFMTAKVYSLEEDTSRTEAANLLFRKHLRIVPVVRSGKLVGILTPSSLFKNAMEEN</sequence>
<accession>A0A1F5AEH3</accession>
<gene>
    <name evidence="4" type="ORF">A2V47_06845</name>
</gene>
<evidence type="ECO:0000256" key="2">
    <source>
        <dbReference type="PROSITE-ProRule" id="PRU00703"/>
    </source>
</evidence>
<protein>
    <recommendedName>
        <fullName evidence="3">CBS domain-containing protein</fullName>
    </recommendedName>
</protein>
<dbReference type="EMBL" id="MEYH01000024">
    <property type="protein sequence ID" value="OGD16768.1"/>
    <property type="molecule type" value="Genomic_DNA"/>
</dbReference>
<organism evidence="4 5">
    <name type="scientific">Candidatus Sediminicultor quintus</name>
    <dbReference type="NCBI Taxonomy" id="1797291"/>
    <lineage>
        <taxon>Bacteria</taxon>
        <taxon>Pseudomonadati</taxon>
        <taxon>Atribacterota</taxon>
        <taxon>Candidatus Phoenicimicrobiia</taxon>
        <taxon>Candidatus Pheonicimicrobiales</taxon>
        <taxon>Candidatus Phoenicimicrobiaceae</taxon>
        <taxon>Candidatus Sediminicultor</taxon>
    </lineage>
</organism>
<dbReference type="SMART" id="SM00116">
    <property type="entry name" value="CBS"/>
    <property type="match status" value="2"/>
</dbReference>
<dbReference type="InterPro" id="IPR046342">
    <property type="entry name" value="CBS_dom_sf"/>
</dbReference>
<dbReference type="InterPro" id="IPR000644">
    <property type="entry name" value="CBS_dom"/>
</dbReference>
<evidence type="ECO:0000259" key="3">
    <source>
        <dbReference type="PROSITE" id="PS51371"/>
    </source>
</evidence>
<feature type="domain" description="CBS" evidence="3">
    <location>
        <begin position="7"/>
        <end position="65"/>
    </location>
</feature>
<keyword evidence="1 2" id="KW-0129">CBS domain</keyword>
<dbReference type="STRING" id="1797291.A2V47_06845"/>
<feature type="domain" description="CBS" evidence="3">
    <location>
        <begin position="93"/>
        <end position="146"/>
    </location>
</feature>
<dbReference type="PANTHER" id="PTHR43080">
    <property type="entry name" value="CBS DOMAIN-CONTAINING PROTEIN CBSX3, MITOCHONDRIAL"/>
    <property type="match status" value="1"/>
</dbReference>
<dbReference type="Gene3D" id="3.10.580.10">
    <property type="entry name" value="CBS-domain"/>
    <property type="match status" value="1"/>
</dbReference>
<evidence type="ECO:0000313" key="4">
    <source>
        <dbReference type="EMBL" id="OGD16768.1"/>
    </source>
</evidence>
<reference evidence="4 5" key="1">
    <citation type="journal article" date="2016" name="Nat. Commun.">
        <title>Thousands of microbial genomes shed light on interconnected biogeochemical processes in an aquifer system.</title>
        <authorList>
            <person name="Anantharaman K."/>
            <person name="Brown C.T."/>
            <person name="Hug L.A."/>
            <person name="Sharon I."/>
            <person name="Castelle C.J."/>
            <person name="Probst A.J."/>
            <person name="Thomas B.C."/>
            <person name="Singh A."/>
            <person name="Wilkins M.J."/>
            <person name="Karaoz U."/>
            <person name="Brodie E.L."/>
            <person name="Williams K.H."/>
            <person name="Hubbard S.S."/>
            <person name="Banfield J.F."/>
        </authorList>
    </citation>
    <scope>NUCLEOTIDE SEQUENCE [LARGE SCALE GENOMIC DNA]</scope>
</reference>
<dbReference type="Pfam" id="PF00571">
    <property type="entry name" value="CBS"/>
    <property type="match status" value="2"/>
</dbReference>